<dbReference type="InterPro" id="IPR013325">
    <property type="entry name" value="RNA_pol_sigma_r2"/>
</dbReference>
<sequence length="195" mass="23300">MGTAQLLLQEAEWIAQVRDSNDSAALENLVQKYFPLIERLRQMYRLQLFEREDWYQEARLVCFSTCLLFDDQQGSRFGSFYKMRLKNHITNLLRQQAAFKRRSNVNSISMDNLVEQNPDLESDWRIFAHGQAELELLHLEFNKFIKKLSLVEVKSLNLLLHDKVVDNEQHFRVQQAVSRSRHKLFEFYQHYSIDT</sequence>
<keyword evidence="2" id="KW-1185">Reference proteome</keyword>
<gene>
    <name evidence="1" type="ORF">MOO47_01780</name>
</gene>
<evidence type="ECO:0000313" key="2">
    <source>
        <dbReference type="Proteomes" id="UP000831947"/>
    </source>
</evidence>
<dbReference type="SUPFAM" id="SSF88946">
    <property type="entry name" value="Sigma2 domain of RNA polymerase sigma factors"/>
    <property type="match status" value="1"/>
</dbReference>
<proteinExistence type="predicted"/>
<dbReference type="RefSeq" id="WP_249513129.1">
    <property type="nucleotide sequence ID" value="NZ_CP093365.1"/>
</dbReference>
<accession>A0ABY4PDT8</accession>
<dbReference type="EMBL" id="CP093365">
    <property type="protein sequence ID" value="UQS83944.1"/>
    <property type="molecule type" value="Genomic_DNA"/>
</dbReference>
<organism evidence="1 2">
    <name type="scientific">Bombilactobacillus thymidiniphilus</name>
    <dbReference type="NCBI Taxonomy" id="2923363"/>
    <lineage>
        <taxon>Bacteria</taxon>
        <taxon>Bacillati</taxon>
        <taxon>Bacillota</taxon>
        <taxon>Bacilli</taxon>
        <taxon>Lactobacillales</taxon>
        <taxon>Lactobacillaceae</taxon>
        <taxon>Bombilactobacillus</taxon>
    </lineage>
</organism>
<protein>
    <submittedName>
        <fullName evidence="1">Uncharacterized protein</fullName>
    </submittedName>
</protein>
<evidence type="ECO:0000313" key="1">
    <source>
        <dbReference type="EMBL" id="UQS83944.1"/>
    </source>
</evidence>
<dbReference type="Proteomes" id="UP000831947">
    <property type="component" value="Chromosome"/>
</dbReference>
<name>A0ABY4PDT8_9LACO</name>
<reference evidence="1 2" key="1">
    <citation type="journal article" date="2022" name="Int. J. Syst. Evol. Microbiol.">
        <title>Apilactobacillus apisilvae sp. nov., Nicolia spurrieriana gen. nov. sp. nov., Bombilactobacillus folatiphilus sp. nov. and Bombilactobacillus thymidiniphilus sp. nov., four new lactic acid bacterial isolates from stingless bees Tetragonula carbonaria and Austroplebeia australis.</title>
        <authorList>
            <person name="Oliphant S.A."/>
            <person name="Watson-Haigh N.S."/>
            <person name="Sumby K.M."/>
            <person name="Gardner J."/>
            <person name="Groom S."/>
            <person name="Jiranek V."/>
        </authorList>
    </citation>
    <scope>NUCLEOTIDE SEQUENCE [LARGE SCALE GENOMIC DNA]</scope>
    <source>
        <strain evidence="1 2">SG4_A1</strain>
    </source>
</reference>
<dbReference type="Gene3D" id="1.10.1740.10">
    <property type="match status" value="1"/>
</dbReference>